<evidence type="ECO:0000313" key="5">
    <source>
        <dbReference type="EMBL" id="OOF56993.1"/>
    </source>
</evidence>
<keyword evidence="6" id="KW-1185">Reference proteome</keyword>
<keyword evidence="1" id="KW-0805">Transcription regulation</keyword>
<dbReference type="GO" id="GO:0003700">
    <property type="term" value="F:DNA-binding transcription factor activity"/>
    <property type="evidence" value="ECO:0007669"/>
    <property type="project" value="InterPro"/>
</dbReference>
<name>A0A1V3JK99_9PAST</name>
<dbReference type="AlphaFoldDB" id="A0A1V3JK99"/>
<evidence type="ECO:0000256" key="2">
    <source>
        <dbReference type="ARBA" id="ARBA00023125"/>
    </source>
</evidence>
<evidence type="ECO:0000256" key="3">
    <source>
        <dbReference type="ARBA" id="ARBA00023163"/>
    </source>
</evidence>
<evidence type="ECO:0000256" key="1">
    <source>
        <dbReference type="ARBA" id="ARBA00023015"/>
    </source>
</evidence>
<sequence length="86" mass="9728">MLQWLKSPEQHFRSAEFTAEAIDTEGGVCVQAMTIKTGLAQSVVSAYLNSLKKAGLVEMKRSGKWTYYRYNAQAISEFLQHLQQTL</sequence>
<dbReference type="InterPro" id="IPR001845">
    <property type="entry name" value="HTH_ArsR_DNA-bd_dom"/>
</dbReference>
<feature type="domain" description="HTH arsR-type" evidence="4">
    <location>
        <begin position="1"/>
        <end position="86"/>
    </location>
</feature>
<dbReference type="InterPro" id="IPR036388">
    <property type="entry name" value="WH-like_DNA-bd_sf"/>
</dbReference>
<dbReference type="InterPro" id="IPR051081">
    <property type="entry name" value="HTH_MetalResp_TranReg"/>
</dbReference>
<gene>
    <name evidence="5" type="ORF">BKL49_10030</name>
</gene>
<dbReference type="PANTHER" id="PTHR33154:SF33">
    <property type="entry name" value="TRANSCRIPTIONAL REPRESSOR SDPR"/>
    <property type="match status" value="1"/>
</dbReference>
<dbReference type="InterPro" id="IPR011991">
    <property type="entry name" value="ArsR-like_HTH"/>
</dbReference>
<comment type="caution">
    <text evidence="5">The sequence shown here is derived from an EMBL/GenBank/DDBJ whole genome shotgun (WGS) entry which is preliminary data.</text>
</comment>
<dbReference type="EMBL" id="MLHQ01000026">
    <property type="protein sequence ID" value="OOF56993.1"/>
    <property type="molecule type" value="Genomic_DNA"/>
</dbReference>
<proteinExistence type="predicted"/>
<dbReference type="SUPFAM" id="SSF46785">
    <property type="entry name" value="Winged helix' DNA-binding domain"/>
    <property type="match status" value="1"/>
</dbReference>
<keyword evidence="3" id="KW-0804">Transcription</keyword>
<dbReference type="Proteomes" id="UP000188602">
    <property type="component" value="Unassembled WGS sequence"/>
</dbReference>
<protein>
    <submittedName>
        <fullName evidence="5">Transcriptional regulator</fullName>
    </submittedName>
</protein>
<dbReference type="CDD" id="cd00090">
    <property type="entry name" value="HTH_ARSR"/>
    <property type="match status" value="1"/>
</dbReference>
<dbReference type="STRING" id="1907939.BKL49_10030"/>
<evidence type="ECO:0000259" key="4">
    <source>
        <dbReference type="PROSITE" id="PS50987"/>
    </source>
</evidence>
<dbReference type="PROSITE" id="PS50987">
    <property type="entry name" value="HTH_ARSR_2"/>
    <property type="match status" value="1"/>
</dbReference>
<dbReference type="PRINTS" id="PR00778">
    <property type="entry name" value="HTHARSR"/>
</dbReference>
<dbReference type="GO" id="GO:0003677">
    <property type="term" value="F:DNA binding"/>
    <property type="evidence" value="ECO:0007669"/>
    <property type="project" value="UniProtKB-KW"/>
</dbReference>
<accession>A0A1V3JK99</accession>
<dbReference type="PANTHER" id="PTHR33154">
    <property type="entry name" value="TRANSCRIPTIONAL REGULATOR, ARSR FAMILY"/>
    <property type="match status" value="1"/>
</dbReference>
<organism evidence="5 6">
    <name type="scientific">Rodentibacter myodis</name>
    <dbReference type="NCBI Taxonomy" id="1907939"/>
    <lineage>
        <taxon>Bacteria</taxon>
        <taxon>Pseudomonadati</taxon>
        <taxon>Pseudomonadota</taxon>
        <taxon>Gammaproteobacteria</taxon>
        <taxon>Pasteurellales</taxon>
        <taxon>Pasteurellaceae</taxon>
        <taxon>Rodentibacter</taxon>
    </lineage>
</organism>
<reference evidence="5 6" key="1">
    <citation type="submission" date="2016-10" db="EMBL/GenBank/DDBJ databases">
        <title>Rodentibacter gen. nov. and new species.</title>
        <authorList>
            <person name="Christensen H."/>
        </authorList>
    </citation>
    <scope>NUCLEOTIDE SEQUENCE [LARGE SCALE GENOMIC DNA]</scope>
    <source>
        <strain evidence="5 6">Ac151</strain>
    </source>
</reference>
<dbReference type="Gene3D" id="1.10.10.10">
    <property type="entry name" value="Winged helix-like DNA-binding domain superfamily/Winged helix DNA-binding domain"/>
    <property type="match status" value="1"/>
</dbReference>
<evidence type="ECO:0000313" key="6">
    <source>
        <dbReference type="Proteomes" id="UP000188602"/>
    </source>
</evidence>
<keyword evidence="2" id="KW-0238">DNA-binding</keyword>
<dbReference type="InterPro" id="IPR036390">
    <property type="entry name" value="WH_DNA-bd_sf"/>
</dbReference>